<dbReference type="EMBL" id="CP003364">
    <property type="protein sequence ID" value="AGA26736.1"/>
    <property type="molecule type" value="Genomic_DNA"/>
</dbReference>
<dbReference type="Proteomes" id="UP000010798">
    <property type="component" value="Chromosome"/>
</dbReference>
<dbReference type="PANTHER" id="PTHR43737:SF1">
    <property type="entry name" value="DUF1501 DOMAIN-CONTAINING PROTEIN"/>
    <property type="match status" value="1"/>
</dbReference>
<dbReference type="PANTHER" id="PTHR43737">
    <property type="entry name" value="BLL7424 PROTEIN"/>
    <property type="match status" value="1"/>
</dbReference>
<dbReference type="SUPFAM" id="SSF53649">
    <property type="entry name" value="Alkaline phosphatase-like"/>
    <property type="match status" value="1"/>
</dbReference>
<dbReference type="InterPro" id="IPR017850">
    <property type="entry name" value="Alkaline_phosphatase_core_sf"/>
</dbReference>
<dbReference type="STRING" id="886293.Sinac_2425"/>
<name>L0DDI6_SINAD</name>
<dbReference type="KEGG" id="saci:Sinac_2425"/>
<dbReference type="OrthoDB" id="127333at2"/>
<keyword evidence="2" id="KW-1185">Reference proteome</keyword>
<dbReference type="InterPro" id="IPR010869">
    <property type="entry name" value="DUF1501"/>
</dbReference>
<evidence type="ECO:0000313" key="1">
    <source>
        <dbReference type="EMBL" id="AGA26736.1"/>
    </source>
</evidence>
<organism evidence="1 2">
    <name type="scientific">Singulisphaera acidiphila (strain ATCC BAA-1392 / DSM 18658 / VKM B-2454 / MOB10)</name>
    <dbReference type="NCBI Taxonomy" id="886293"/>
    <lineage>
        <taxon>Bacteria</taxon>
        <taxon>Pseudomonadati</taxon>
        <taxon>Planctomycetota</taxon>
        <taxon>Planctomycetia</taxon>
        <taxon>Isosphaerales</taxon>
        <taxon>Isosphaeraceae</taxon>
        <taxon>Singulisphaera</taxon>
    </lineage>
</organism>
<gene>
    <name evidence="1" type="ordered locus">Sinac_2425</name>
</gene>
<dbReference type="eggNOG" id="COG4102">
    <property type="taxonomic scope" value="Bacteria"/>
</dbReference>
<dbReference type="Pfam" id="PF07394">
    <property type="entry name" value="DUF1501"/>
    <property type="match status" value="1"/>
</dbReference>
<dbReference type="RefSeq" id="WP_015245888.1">
    <property type="nucleotide sequence ID" value="NC_019892.1"/>
</dbReference>
<accession>L0DDI6</accession>
<evidence type="ECO:0000313" key="2">
    <source>
        <dbReference type="Proteomes" id="UP000010798"/>
    </source>
</evidence>
<dbReference type="AlphaFoldDB" id="L0DDI6"/>
<reference evidence="1 2" key="1">
    <citation type="submission" date="2012-02" db="EMBL/GenBank/DDBJ databases">
        <title>Complete sequence of chromosome of Singulisphaera acidiphila DSM 18658.</title>
        <authorList>
            <consortium name="US DOE Joint Genome Institute (JGI-PGF)"/>
            <person name="Lucas S."/>
            <person name="Copeland A."/>
            <person name="Lapidus A."/>
            <person name="Glavina del Rio T."/>
            <person name="Dalin E."/>
            <person name="Tice H."/>
            <person name="Bruce D."/>
            <person name="Goodwin L."/>
            <person name="Pitluck S."/>
            <person name="Peters L."/>
            <person name="Ovchinnikova G."/>
            <person name="Chertkov O."/>
            <person name="Kyrpides N."/>
            <person name="Mavromatis K."/>
            <person name="Ivanova N."/>
            <person name="Brettin T."/>
            <person name="Detter J.C."/>
            <person name="Han C."/>
            <person name="Larimer F."/>
            <person name="Land M."/>
            <person name="Hauser L."/>
            <person name="Markowitz V."/>
            <person name="Cheng J.-F."/>
            <person name="Hugenholtz P."/>
            <person name="Woyke T."/>
            <person name="Wu D."/>
            <person name="Tindall B."/>
            <person name="Pomrenke H."/>
            <person name="Brambilla E."/>
            <person name="Klenk H.-P."/>
            <person name="Eisen J.A."/>
        </authorList>
    </citation>
    <scope>NUCLEOTIDE SEQUENCE [LARGE SCALE GENOMIC DNA]</scope>
    <source>
        <strain evidence="2">ATCC BAA-1392 / DSM 18658 / VKM B-2454 / MOB10</strain>
    </source>
</reference>
<proteinExistence type="predicted"/>
<protein>
    <recommendedName>
        <fullName evidence="3">DUF1501 domain-containing protein</fullName>
    </recommendedName>
</protein>
<sequence>MLRLLGPGARLCDGRSRREILRIGGLGFLGAGLSLADLTGAEVPAVSPVLADATFGRAKSCIVLFLMGGPPQHSTWDPKPDAPAEVRGDLGPISTKVPGLSICELMPKTAMVADKICLLRAVSTRDNAHSSSGYYMLTGRPHQPMNFENANPGPPNDAPSLGAMLGRLRADRGDLPPTITLPNRIVNTDGSIWPGQDAGFLGRSQDPWLLNAQLTPAGYRIQEIDLPADLDLDRLGRRKDLIDRLQHGFDALEHDPVAKRMDERSTRAFELLHSPRARQAFRLDHEPESIREQYGKTPFGQGVLFARRLVERGVRLVQVNWYRGPDEPPANPCWDSHSNETSRLRDVLLPPMDRAYGALLADLESRGMLDETLVVCMAEFGRSPRLDTNGGRGHWGSAFSVAMAGGGVRGGQVFGSSDRLGAYPREGKVGPEDLAATIFHCLGHTPETEFRDTLGRPFPLSRGEVIRAIL</sequence>
<dbReference type="HOGENOM" id="CLU_035908_0_0_0"/>
<evidence type="ECO:0008006" key="3">
    <source>
        <dbReference type="Google" id="ProtNLM"/>
    </source>
</evidence>